<sequence length="248" mass="27356">MAVTDYDNNNVKIITTDIKSENPILVEGFPGIGLVGNIASQQIIDELKMDYLGSIDSRHFPPIAVLYEGLINMPVRIYESVEHNMVMVVSDIPINPVVAYDISKALLDWAQAINVKEIVSLAGIATMSEDHKVFGAATTLEMLERIRDKVELFQMGTISGISGSIMGECFVRKMPAISLLGSTMSQNPDPRAAAVVIDVLNILYDLKIDTESLIEQAEKIEIEMQRLAEDVRTAEQPAGPRKEFPMYG</sequence>
<dbReference type="NCBIfam" id="TIGR00161">
    <property type="entry name" value="proteasome assembly chaperone family protein"/>
    <property type="match status" value="1"/>
</dbReference>
<gene>
    <name evidence="1" type="ORF">RE476_08755</name>
</gene>
<dbReference type="EMBL" id="CP133594">
    <property type="protein sequence ID" value="WMW21489.1"/>
    <property type="molecule type" value="Genomic_DNA"/>
</dbReference>
<evidence type="ECO:0000313" key="2">
    <source>
        <dbReference type="Proteomes" id="UP001183006"/>
    </source>
</evidence>
<accession>A0AA51UEI1</accession>
<dbReference type="Gene3D" id="3.40.50.10900">
    <property type="entry name" value="PAC-like subunit"/>
    <property type="match status" value="1"/>
</dbReference>
<dbReference type="Pfam" id="PF09754">
    <property type="entry name" value="PAC2"/>
    <property type="match status" value="1"/>
</dbReference>
<dbReference type="GeneID" id="84230226"/>
<evidence type="ECO:0000313" key="1">
    <source>
        <dbReference type="EMBL" id="WMW21489.1"/>
    </source>
</evidence>
<dbReference type="PANTHER" id="PTHR35610">
    <property type="entry name" value="3-ISOPROPYLMALATE DEHYDRATASE-RELATED"/>
    <property type="match status" value="1"/>
</dbReference>
<dbReference type="InterPro" id="IPR038389">
    <property type="entry name" value="PSMG2_sf"/>
</dbReference>
<reference evidence="1" key="1">
    <citation type="submission" date="2023-08" db="EMBL/GenBank/DDBJ databases">
        <title>Methanolobus mangrovi sp. nov. and Methanolobus sediminis sp. nov, two novel methylotrophic methanogens isolated from mangrove sediments in China.</title>
        <authorList>
            <person name="Zhou J."/>
        </authorList>
    </citation>
    <scope>NUCLEOTIDE SEQUENCE</scope>
    <source>
        <strain evidence="1">FTZ2</strain>
    </source>
</reference>
<dbReference type="RefSeq" id="WP_309307275.1">
    <property type="nucleotide sequence ID" value="NZ_CP133594.1"/>
</dbReference>
<dbReference type="InterPro" id="IPR019151">
    <property type="entry name" value="Proteasome_assmbl_chaperone_2"/>
</dbReference>
<dbReference type="Proteomes" id="UP001183006">
    <property type="component" value="Chromosome"/>
</dbReference>
<dbReference type="InterPro" id="IPR004425">
    <property type="entry name" value="MJ0106-like"/>
</dbReference>
<dbReference type="GO" id="GO:0000502">
    <property type="term" value="C:proteasome complex"/>
    <property type="evidence" value="ECO:0007669"/>
    <property type="project" value="UniProtKB-KW"/>
</dbReference>
<dbReference type="PANTHER" id="PTHR35610:SF8">
    <property type="entry name" value="3-ISOPROPYLMALATE DEHYDRATASE"/>
    <property type="match status" value="1"/>
</dbReference>
<dbReference type="SUPFAM" id="SSF159659">
    <property type="entry name" value="Cgl1923-like"/>
    <property type="match status" value="1"/>
</dbReference>
<proteinExistence type="predicted"/>
<protein>
    <submittedName>
        <fullName evidence="1">Proteasome assembly chaperone family protein</fullName>
    </submittedName>
</protein>
<dbReference type="AlphaFoldDB" id="A0AA51UEI1"/>
<organism evidence="1 2">
    <name type="scientific">Methanolobus mangrovi</name>
    <dbReference type="NCBI Taxonomy" id="3072977"/>
    <lineage>
        <taxon>Archaea</taxon>
        <taxon>Methanobacteriati</taxon>
        <taxon>Methanobacteriota</taxon>
        <taxon>Stenosarchaea group</taxon>
        <taxon>Methanomicrobia</taxon>
        <taxon>Methanosarcinales</taxon>
        <taxon>Methanosarcinaceae</taxon>
        <taxon>Methanolobus</taxon>
    </lineage>
</organism>
<keyword evidence="2" id="KW-1185">Reference proteome</keyword>
<name>A0AA51UEI1_9EURY</name>
<keyword evidence="1" id="KW-0647">Proteasome</keyword>
<dbReference type="KEGG" id="mmav:RE476_08755"/>